<feature type="transmembrane region" description="Helical" evidence="1">
    <location>
        <begin position="7"/>
        <end position="26"/>
    </location>
</feature>
<name>A0A9W4NMG9_9EURO</name>
<evidence type="ECO:0000313" key="2">
    <source>
        <dbReference type="EMBL" id="CAG8384117.1"/>
    </source>
</evidence>
<gene>
    <name evidence="2" type="ORF">PSALAMII_LOCUS6045</name>
</gene>
<evidence type="ECO:0000313" key="3">
    <source>
        <dbReference type="Proteomes" id="UP001152592"/>
    </source>
</evidence>
<reference evidence="2" key="1">
    <citation type="submission" date="2021-07" db="EMBL/GenBank/DDBJ databases">
        <authorList>
            <person name="Branca A.L. A."/>
        </authorList>
    </citation>
    <scope>NUCLEOTIDE SEQUENCE</scope>
</reference>
<evidence type="ECO:0000256" key="1">
    <source>
        <dbReference type="SAM" id="Phobius"/>
    </source>
</evidence>
<keyword evidence="1" id="KW-0472">Membrane</keyword>
<keyword evidence="1" id="KW-1133">Transmembrane helix</keyword>
<dbReference type="EMBL" id="CAJVPD010000238">
    <property type="protein sequence ID" value="CAG8384117.1"/>
    <property type="molecule type" value="Genomic_DNA"/>
</dbReference>
<comment type="caution">
    <text evidence="2">The sequence shown here is derived from an EMBL/GenBank/DDBJ whole genome shotgun (WGS) entry which is preliminary data.</text>
</comment>
<organism evidence="2 3">
    <name type="scientific">Penicillium salamii</name>
    <dbReference type="NCBI Taxonomy" id="1612424"/>
    <lineage>
        <taxon>Eukaryota</taxon>
        <taxon>Fungi</taxon>
        <taxon>Dikarya</taxon>
        <taxon>Ascomycota</taxon>
        <taxon>Pezizomycotina</taxon>
        <taxon>Eurotiomycetes</taxon>
        <taxon>Eurotiomycetidae</taxon>
        <taxon>Eurotiales</taxon>
        <taxon>Aspergillaceae</taxon>
        <taxon>Penicillium</taxon>
    </lineage>
</organism>
<protein>
    <submittedName>
        <fullName evidence="2">Uncharacterized protein</fullName>
    </submittedName>
</protein>
<keyword evidence="1" id="KW-0812">Transmembrane</keyword>
<sequence>MTVASMLVLRVSCGVAGVIWVVWSGGSFRLGSGLGWGKGRWGWIIGRWRVGMSGRALQGDIGCGVFGTALLGLRSR</sequence>
<dbReference type="AlphaFoldDB" id="A0A9W4NMG9"/>
<proteinExistence type="predicted"/>
<accession>A0A9W4NMG9</accession>
<dbReference type="Proteomes" id="UP001152592">
    <property type="component" value="Unassembled WGS sequence"/>
</dbReference>